<name>A0A418HLV7_STAGA</name>
<evidence type="ECO:0000256" key="2">
    <source>
        <dbReference type="SAM" id="MobiDB-lite"/>
    </source>
</evidence>
<protein>
    <submittedName>
        <fullName evidence="6">YSIRK-type signal peptide-containing protein</fullName>
    </submittedName>
</protein>
<evidence type="ECO:0000256" key="3">
    <source>
        <dbReference type="SAM" id="Phobius"/>
    </source>
</evidence>
<comment type="caution">
    <text evidence="6">The sequence shown here is derived from an EMBL/GenBank/DDBJ whole genome shotgun (WGS) entry which is preliminary data.</text>
</comment>
<feature type="compositionally biased region" description="Low complexity" evidence="2">
    <location>
        <begin position="926"/>
        <end position="938"/>
    </location>
</feature>
<gene>
    <name evidence="6" type="ORF">BUZ01_11650</name>
</gene>
<dbReference type="RefSeq" id="WP_119624588.1">
    <property type="nucleotide sequence ID" value="NZ_QXRZ01000009.1"/>
</dbReference>
<evidence type="ECO:0000259" key="5">
    <source>
        <dbReference type="Pfam" id="PF08428"/>
    </source>
</evidence>
<dbReference type="NCBIfam" id="TIGR01168">
    <property type="entry name" value="YSIRK_signal"/>
    <property type="match status" value="1"/>
</dbReference>
<feature type="compositionally biased region" description="Polar residues" evidence="2">
    <location>
        <begin position="240"/>
        <end position="251"/>
    </location>
</feature>
<feature type="compositionally biased region" description="Low complexity" evidence="2">
    <location>
        <begin position="55"/>
        <end position="90"/>
    </location>
</feature>
<feature type="transmembrane region" description="Helical" evidence="3">
    <location>
        <begin position="21"/>
        <end position="40"/>
    </location>
</feature>
<keyword evidence="3" id="KW-1133">Transmembrane helix</keyword>
<evidence type="ECO:0000313" key="6">
    <source>
        <dbReference type="EMBL" id="RIL41581.1"/>
    </source>
</evidence>
<keyword evidence="1" id="KW-0732">Signal</keyword>
<dbReference type="Pfam" id="PF08428">
    <property type="entry name" value="Rib"/>
    <property type="match status" value="1"/>
</dbReference>
<feature type="domain" description="Rib" evidence="5">
    <location>
        <begin position="824"/>
        <end position="903"/>
    </location>
</feature>
<keyword evidence="3" id="KW-0812">Transmembrane</keyword>
<feature type="compositionally biased region" description="Basic and acidic residues" evidence="2">
    <location>
        <begin position="43"/>
        <end position="54"/>
    </location>
</feature>
<dbReference type="EMBL" id="QXRZ01000009">
    <property type="protein sequence ID" value="RIL41581.1"/>
    <property type="molecule type" value="Genomic_DNA"/>
</dbReference>
<dbReference type="InterPro" id="IPR005877">
    <property type="entry name" value="YSIRK_signal_dom"/>
</dbReference>
<feature type="non-terminal residue" evidence="6">
    <location>
        <position position="938"/>
    </location>
</feature>
<evidence type="ECO:0000313" key="7">
    <source>
        <dbReference type="Proteomes" id="UP000283576"/>
    </source>
</evidence>
<keyword evidence="3" id="KW-0472">Membrane</keyword>
<dbReference type="InterPro" id="IPR059115">
    <property type="entry name" value="Rib"/>
</dbReference>
<organism evidence="6 7">
    <name type="scientific">Staphylococcus gallinarum</name>
    <dbReference type="NCBI Taxonomy" id="1293"/>
    <lineage>
        <taxon>Bacteria</taxon>
        <taxon>Bacillati</taxon>
        <taxon>Bacillota</taxon>
        <taxon>Bacilli</taxon>
        <taxon>Bacillales</taxon>
        <taxon>Staphylococcaceae</taxon>
        <taxon>Staphylococcus</taxon>
    </lineage>
</organism>
<dbReference type="Proteomes" id="UP000283576">
    <property type="component" value="Unassembled WGS sequence"/>
</dbReference>
<proteinExistence type="predicted"/>
<feature type="region of interest" description="Disordered" evidence="2">
    <location>
        <begin position="901"/>
        <end position="938"/>
    </location>
</feature>
<dbReference type="AlphaFoldDB" id="A0A418HLV7"/>
<evidence type="ECO:0000259" key="4">
    <source>
        <dbReference type="Pfam" id="PF04650"/>
    </source>
</evidence>
<feature type="compositionally biased region" description="Basic and acidic residues" evidence="2">
    <location>
        <begin position="110"/>
        <end position="131"/>
    </location>
</feature>
<dbReference type="Pfam" id="PF04650">
    <property type="entry name" value="YSIRK_signal"/>
    <property type="match status" value="1"/>
</dbReference>
<feature type="region of interest" description="Disordered" evidence="2">
    <location>
        <begin position="43"/>
        <end position="251"/>
    </location>
</feature>
<feature type="region of interest" description="Disordered" evidence="2">
    <location>
        <begin position="854"/>
        <end position="880"/>
    </location>
</feature>
<reference evidence="6 7" key="1">
    <citation type="journal article" date="2016" name="Front. Microbiol.">
        <title>Comprehensive Phylogenetic Analysis of Bovine Non-aureus Staphylococci Species Based on Whole-Genome Sequencing.</title>
        <authorList>
            <person name="Naushad S."/>
            <person name="Barkema H.W."/>
            <person name="Luby C."/>
            <person name="Condas L.A."/>
            <person name="Nobrega D.B."/>
            <person name="Carson D.A."/>
            <person name="De Buck J."/>
        </authorList>
    </citation>
    <scope>NUCLEOTIDE SEQUENCE [LARGE SCALE GENOMIC DNA]</scope>
    <source>
        <strain evidence="6 7">SNUC 1388</strain>
    </source>
</reference>
<feature type="compositionally biased region" description="Basic and acidic residues" evidence="2">
    <location>
        <begin position="140"/>
        <end position="161"/>
    </location>
</feature>
<sequence>MRKSKRYDFLPNINNKYSIRKFTVGTASILVGATLIFGAAHDEAKAAEDAKTEEGATSSSNESDQPSSETADTGGETTEQATAEQPTTEESSTEESTKEEATTEAPSTEESTKEEATTEAPKAEESTKEEVTTEESSTEESTKEEVTTEAPKAEESTKEETTTEAPSTEESTKEEATTEAPSTEESTKEETTTEAPSTEESTKEETTTEAPSTEESTKEETTTEAPSTEESTKEEVTTEAPASQKTTADSVNVTSNDADITKVTDEKSAVAYYAQAANVSESDAEQAVSDLNLDSDNLTSQELQFALINQLANAQDANTTLATAARVAPQNEEAITLAANDQMTTLATTNNSQIIEADAIANGYINSATDATNAANTLSGRAWIVDKGTPSTMSNGLTAVPEGTNVYLQWIDKDGAVSPTYVAKTTNQLSDLDGSQVGPGAYAFDLRDGWTDAYGTHHLYTANDGQYYRLWIEDFQTANGNTATMIRQAGGFFPGSYVNSVTSSNLGQFPLIGVNMQRTGIYMGIEPEGGYMTTDRSEWIHDTEGPLSAPSVSLSAKNSISGQVWFETGAGDRANSGTGPNNNIDDPEAAGYTVVMSSLTAEGAQAYKDQVESLPESERADAAKTLLTDHPEYISATVYGETDEDGRYTLRFPSGTLDDDYIYGYVMNPDGEVVSSYSSYTNPEFRKPNSNLSWTPQTAPAQNLVQNPMWYNVNFALVPTTDLGIEIIDFNNTDKPAIAGDEVHIDLTGTKLSPLPTHIEWRDKDGNVVQQTGDITSLEDGEQQATFVVPDTAQEGDIYTAVIVSGGNDVAADSFVVKVLETRNYDPTTTGVEKPYGEATTSDDVTGAVTVPGYPTDGQQPTITVDDPTQLPDGTTPGTSQVDVTVTYPDGSTDHIQVPVTVGEQADNDAYEPTSPGVEKPYGEATTSDDVTGSVTVP</sequence>
<evidence type="ECO:0000256" key="1">
    <source>
        <dbReference type="ARBA" id="ARBA00022729"/>
    </source>
</evidence>
<feature type="domain" description="YSIRK Gram-positive signal peptide" evidence="4">
    <location>
        <begin position="14"/>
        <end position="37"/>
    </location>
</feature>
<accession>A0A418HLV7</accession>